<dbReference type="RefSeq" id="WP_265134463.1">
    <property type="nucleotide sequence ID" value="NZ_FXTX01000004.1"/>
</dbReference>
<comment type="similarity">
    <text evidence="3 9 10">Belongs to the ATPase epsilon chain family.</text>
</comment>
<dbReference type="Gene3D" id="2.60.15.10">
    <property type="entry name" value="F0F1 ATP synthase delta/epsilon subunit, N-terminal"/>
    <property type="match status" value="1"/>
</dbReference>
<keyword evidence="9" id="KW-1003">Cell membrane</keyword>
<dbReference type="PANTHER" id="PTHR13822:SF10">
    <property type="entry name" value="ATP SYNTHASE EPSILON CHAIN, CHLOROPLASTIC"/>
    <property type="match status" value="1"/>
</dbReference>
<evidence type="ECO:0000259" key="11">
    <source>
        <dbReference type="Pfam" id="PF02823"/>
    </source>
</evidence>
<dbReference type="PANTHER" id="PTHR13822">
    <property type="entry name" value="ATP SYNTHASE DELTA/EPSILON CHAIN"/>
    <property type="match status" value="1"/>
</dbReference>
<dbReference type="HAMAP" id="MF_00530">
    <property type="entry name" value="ATP_synth_epsil_bac"/>
    <property type="match status" value="1"/>
</dbReference>
<protein>
    <recommendedName>
        <fullName evidence="9">ATP synthase epsilon chain</fullName>
    </recommendedName>
    <alternativeName>
        <fullName evidence="9">ATP synthase F1 sector epsilon subunit</fullName>
    </alternativeName>
    <alternativeName>
        <fullName evidence="9">F-ATPase epsilon subunit</fullName>
    </alternativeName>
</protein>
<evidence type="ECO:0000313" key="12">
    <source>
        <dbReference type="EMBL" id="SMP06811.1"/>
    </source>
</evidence>
<organism evidence="12 13">
    <name type="scientific">Venenivibrio stagnispumantis</name>
    <dbReference type="NCBI Taxonomy" id="407998"/>
    <lineage>
        <taxon>Bacteria</taxon>
        <taxon>Pseudomonadati</taxon>
        <taxon>Aquificota</taxon>
        <taxon>Aquificia</taxon>
        <taxon>Aquificales</taxon>
        <taxon>Hydrogenothermaceae</taxon>
        <taxon>Venenivibrio</taxon>
    </lineage>
</organism>
<dbReference type="GO" id="GO:0005524">
    <property type="term" value="F:ATP binding"/>
    <property type="evidence" value="ECO:0007669"/>
    <property type="project" value="UniProtKB-UniRule"/>
</dbReference>
<keyword evidence="13" id="KW-1185">Reference proteome</keyword>
<accession>A0AA45WKG1</accession>
<evidence type="ECO:0000313" key="13">
    <source>
        <dbReference type="Proteomes" id="UP001157947"/>
    </source>
</evidence>
<reference evidence="12" key="1">
    <citation type="submission" date="2017-05" db="EMBL/GenBank/DDBJ databases">
        <authorList>
            <person name="Varghese N."/>
            <person name="Submissions S."/>
        </authorList>
    </citation>
    <scope>NUCLEOTIDE SEQUENCE</scope>
    <source>
        <strain evidence="12">DSM 18763</strain>
    </source>
</reference>
<dbReference type="Pfam" id="PF02823">
    <property type="entry name" value="ATP-synt_DE_N"/>
    <property type="match status" value="1"/>
</dbReference>
<feature type="domain" description="ATP synthase F1 complex delta/epsilon subunit N-terminal" evidence="11">
    <location>
        <begin position="3"/>
        <end position="80"/>
    </location>
</feature>
<name>A0AA45WKG1_9AQUI</name>
<evidence type="ECO:0000256" key="9">
    <source>
        <dbReference type="HAMAP-Rule" id="MF_00530"/>
    </source>
</evidence>
<keyword evidence="5 9" id="KW-0406">Ion transport</keyword>
<evidence type="ECO:0000256" key="8">
    <source>
        <dbReference type="ARBA" id="ARBA00023310"/>
    </source>
</evidence>
<keyword evidence="8 9" id="KW-0066">ATP synthesis</keyword>
<evidence type="ECO:0000256" key="7">
    <source>
        <dbReference type="ARBA" id="ARBA00023196"/>
    </source>
</evidence>
<gene>
    <name evidence="9" type="primary">atpC</name>
    <name evidence="12" type="ORF">SAMN06264868_10483</name>
</gene>
<dbReference type="AlphaFoldDB" id="A0AA45WKG1"/>
<dbReference type="GO" id="GO:0012505">
    <property type="term" value="C:endomembrane system"/>
    <property type="evidence" value="ECO:0007669"/>
    <property type="project" value="UniProtKB-SubCell"/>
</dbReference>
<evidence type="ECO:0000256" key="10">
    <source>
        <dbReference type="RuleBase" id="RU003656"/>
    </source>
</evidence>
<dbReference type="SUPFAM" id="SSF51344">
    <property type="entry name" value="Epsilon subunit of F1F0-ATP synthase N-terminal domain"/>
    <property type="match status" value="1"/>
</dbReference>
<evidence type="ECO:0000256" key="4">
    <source>
        <dbReference type="ARBA" id="ARBA00022448"/>
    </source>
</evidence>
<dbReference type="NCBIfam" id="TIGR01216">
    <property type="entry name" value="ATP_synt_epsi"/>
    <property type="match status" value="1"/>
</dbReference>
<comment type="subcellular location">
    <subcellularLocation>
        <location evidence="9">Cell membrane</location>
        <topology evidence="9">Peripheral membrane protein</topology>
    </subcellularLocation>
    <subcellularLocation>
        <location evidence="2">Endomembrane system</location>
        <topology evidence="2">Peripheral membrane protein</topology>
    </subcellularLocation>
</comment>
<dbReference type="EMBL" id="FXTX01000004">
    <property type="protein sequence ID" value="SMP06811.1"/>
    <property type="molecule type" value="Genomic_DNA"/>
</dbReference>
<dbReference type="GO" id="GO:0046933">
    <property type="term" value="F:proton-transporting ATP synthase activity, rotational mechanism"/>
    <property type="evidence" value="ECO:0007669"/>
    <property type="project" value="UniProtKB-UniRule"/>
</dbReference>
<sequence length="133" mass="14990">MYKLEVVTPTGHVFSGDVYQTVINTADGEIGILENHMLLLTTIKPGKLRIEKADGEVIEYAVTFGTLDVTGQKVIALVEECYEFDKINVEHEKQLLEEAKNALTSGGLSEEETKRYENQRDRAEALINLYKQQ</sequence>
<evidence type="ECO:0000256" key="5">
    <source>
        <dbReference type="ARBA" id="ARBA00023065"/>
    </source>
</evidence>
<evidence type="ECO:0000256" key="1">
    <source>
        <dbReference type="ARBA" id="ARBA00003543"/>
    </source>
</evidence>
<dbReference type="InterPro" id="IPR001469">
    <property type="entry name" value="ATP_synth_F1_dsu/esu"/>
</dbReference>
<evidence type="ECO:0000256" key="2">
    <source>
        <dbReference type="ARBA" id="ARBA00004184"/>
    </source>
</evidence>
<comment type="function">
    <text evidence="1 9">Produces ATP from ADP in the presence of a proton gradient across the membrane.</text>
</comment>
<evidence type="ECO:0000256" key="3">
    <source>
        <dbReference type="ARBA" id="ARBA00005712"/>
    </source>
</evidence>
<keyword evidence="6 9" id="KW-0472">Membrane</keyword>
<keyword evidence="4 9" id="KW-0813">Transport</keyword>
<comment type="caution">
    <text evidence="12">The sequence shown here is derived from an EMBL/GenBank/DDBJ whole genome shotgun (WGS) entry which is preliminary data.</text>
</comment>
<dbReference type="InterPro" id="IPR020546">
    <property type="entry name" value="ATP_synth_F1_dsu/esu_N"/>
</dbReference>
<dbReference type="GO" id="GO:0045259">
    <property type="term" value="C:proton-transporting ATP synthase complex"/>
    <property type="evidence" value="ECO:0007669"/>
    <property type="project" value="UniProtKB-KW"/>
</dbReference>
<proteinExistence type="inferred from homology"/>
<keyword evidence="9" id="KW-0375">Hydrogen ion transport</keyword>
<dbReference type="InterPro" id="IPR036771">
    <property type="entry name" value="ATPsynth_dsu/esu_N"/>
</dbReference>
<dbReference type="GO" id="GO:0005886">
    <property type="term" value="C:plasma membrane"/>
    <property type="evidence" value="ECO:0007669"/>
    <property type="project" value="UniProtKB-SubCell"/>
</dbReference>
<evidence type="ECO:0000256" key="6">
    <source>
        <dbReference type="ARBA" id="ARBA00023136"/>
    </source>
</evidence>
<dbReference type="CDD" id="cd12152">
    <property type="entry name" value="F1-ATPase_delta"/>
    <property type="match status" value="1"/>
</dbReference>
<comment type="subunit">
    <text evidence="9 10">F-type ATPases have 2 components, CF(1) - the catalytic core - and CF(0) - the membrane proton channel. CF(1) has five subunits: alpha(3), beta(3), gamma(1), delta(1), epsilon(1). CF(0) has three main subunits: a, b and c.</text>
</comment>
<keyword evidence="7 9" id="KW-0139">CF(1)</keyword>
<dbReference type="Proteomes" id="UP001157947">
    <property type="component" value="Unassembled WGS sequence"/>
</dbReference>